<evidence type="ECO:0000256" key="3">
    <source>
        <dbReference type="ARBA" id="ARBA00023163"/>
    </source>
</evidence>
<protein>
    <recommendedName>
        <fullName evidence="5">Glycerol operon regulatory protein</fullName>
    </recommendedName>
</protein>
<dbReference type="Gene3D" id="3.30.450.40">
    <property type="match status" value="1"/>
</dbReference>
<dbReference type="InterPro" id="IPR050707">
    <property type="entry name" value="HTH_MetabolicPath_Reg"/>
</dbReference>
<organism evidence="8 9">
    <name type="scientific">Acidaminobacter hydrogenoformans DSM 2784</name>
    <dbReference type="NCBI Taxonomy" id="1120920"/>
    <lineage>
        <taxon>Bacteria</taxon>
        <taxon>Bacillati</taxon>
        <taxon>Bacillota</taxon>
        <taxon>Clostridia</taxon>
        <taxon>Peptostreptococcales</taxon>
        <taxon>Acidaminobacteraceae</taxon>
        <taxon>Acidaminobacter</taxon>
    </lineage>
</organism>
<dbReference type="EMBL" id="FMWL01000015">
    <property type="protein sequence ID" value="SCZ80862.1"/>
    <property type="molecule type" value="Genomic_DNA"/>
</dbReference>
<dbReference type="AlphaFoldDB" id="A0A1G5S380"/>
<dbReference type="SUPFAM" id="SSF55781">
    <property type="entry name" value="GAF domain-like"/>
    <property type="match status" value="1"/>
</dbReference>
<dbReference type="GO" id="GO:0003700">
    <property type="term" value="F:DNA-binding transcription factor activity"/>
    <property type="evidence" value="ECO:0007669"/>
    <property type="project" value="TreeGrafter"/>
</dbReference>
<dbReference type="SUPFAM" id="SSF46785">
    <property type="entry name" value="Winged helix' DNA-binding domain"/>
    <property type="match status" value="1"/>
</dbReference>
<dbReference type="PANTHER" id="PTHR30136">
    <property type="entry name" value="HELIX-TURN-HELIX TRANSCRIPTIONAL REGULATOR, ICLR FAMILY"/>
    <property type="match status" value="1"/>
</dbReference>
<dbReference type="OrthoDB" id="9791752at2"/>
<gene>
    <name evidence="8" type="ORF">SAMN03080599_02482</name>
</gene>
<dbReference type="SMART" id="SM00346">
    <property type="entry name" value="HTH_ICLR"/>
    <property type="match status" value="1"/>
</dbReference>
<comment type="function">
    <text evidence="4">May be an activator protein for the gylABX operon.</text>
</comment>
<dbReference type="InterPro" id="IPR014757">
    <property type="entry name" value="Tscrpt_reg_IclR_C"/>
</dbReference>
<evidence type="ECO:0000313" key="9">
    <source>
        <dbReference type="Proteomes" id="UP000199208"/>
    </source>
</evidence>
<feature type="domain" description="IclR-ED" evidence="7">
    <location>
        <begin position="68"/>
        <end position="255"/>
    </location>
</feature>
<reference evidence="8 9" key="1">
    <citation type="submission" date="2016-10" db="EMBL/GenBank/DDBJ databases">
        <authorList>
            <person name="de Groot N.N."/>
        </authorList>
    </citation>
    <scope>NUCLEOTIDE SEQUENCE [LARGE SCALE GENOMIC DNA]</scope>
    <source>
        <strain evidence="8 9">DSM 2784</strain>
    </source>
</reference>
<dbReference type="Proteomes" id="UP000199208">
    <property type="component" value="Unassembled WGS sequence"/>
</dbReference>
<evidence type="ECO:0000256" key="4">
    <source>
        <dbReference type="ARBA" id="ARBA00058938"/>
    </source>
</evidence>
<dbReference type="GO" id="GO:0045892">
    <property type="term" value="P:negative regulation of DNA-templated transcription"/>
    <property type="evidence" value="ECO:0007669"/>
    <property type="project" value="TreeGrafter"/>
</dbReference>
<dbReference type="InterPro" id="IPR036390">
    <property type="entry name" value="WH_DNA-bd_sf"/>
</dbReference>
<keyword evidence="9" id="KW-1185">Reference proteome</keyword>
<dbReference type="FunFam" id="1.10.10.10:FF:000056">
    <property type="entry name" value="IclR family transcriptional regulator"/>
    <property type="match status" value="1"/>
</dbReference>
<evidence type="ECO:0000256" key="5">
    <source>
        <dbReference type="ARBA" id="ARBA00070406"/>
    </source>
</evidence>
<dbReference type="Pfam" id="PF01614">
    <property type="entry name" value="IclR_C"/>
    <property type="match status" value="1"/>
</dbReference>
<feature type="domain" description="HTH iclR-type" evidence="6">
    <location>
        <begin position="5"/>
        <end position="67"/>
    </location>
</feature>
<keyword evidence="2" id="KW-0238">DNA-binding</keyword>
<proteinExistence type="predicted"/>
<keyword evidence="3" id="KW-0804">Transcription</keyword>
<evidence type="ECO:0000256" key="2">
    <source>
        <dbReference type="ARBA" id="ARBA00023125"/>
    </source>
</evidence>
<dbReference type="PANTHER" id="PTHR30136:SF24">
    <property type="entry name" value="HTH-TYPE TRANSCRIPTIONAL REPRESSOR ALLR"/>
    <property type="match status" value="1"/>
</dbReference>
<name>A0A1G5S380_9FIRM</name>
<keyword evidence="1" id="KW-0805">Transcription regulation</keyword>
<dbReference type="STRING" id="1120920.SAMN03080599_02482"/>
<dbReference type="Gene3D" id="1.10.10.10">
    <property type="entry name" value="Winged helix-like DNA-binding domain superfamily/Winged helix DNA-binding domain"/>
    <property type="match status" value="1"/>
</dbReference>
<accession>A0A1G5S380</accession>
<dbReference type="Pfam" id="PF09339">
    <property type="entry name" value="HTH_IclR"/>
    <property type="match status" value="1"/>
</dbReference>
<dbReference type="RefSeq" id="WP_092591978.1">
    <property type="nucleotide sequence ID" value="NZ_FMWL01000015.1"/>
</dbReference>
<evidence type="ECO:0000259" key="6">
    <source>
        <dbReference type="PROSITE" id="PS51077"/>
    </source>
</evidence>
<dbReference type="PROSITE" id="PS51077">
    <property type="entry name" value="HTH_ICLR"/>
    <property type="match status" value="1"/>
</dbReference>
<dbReference type="InterPro" id="IPR036388">
    <property type="entry name" value="WH-like_DNA-bd_sf"/>
</dbReference>
<sequence>MTERIVSVDRALDVLLALYHNNGEMGVSELARELDLHKSTIHRSLASLEFKGFVQKNPENGKYWLGMKIYAMGLLVGEKFSLADVVRPYAKALFDAFGEVVNVSVLDRDPHEGYKSVIILKEASSSKVLSVNPGVGTSSDLHISSIGKSLLAFSKEIDLMAYAEQPLRRYTENTIVSWEGMMTELRKIRQQGYAIDNEEQEIGLYCIGAPILDKKGNAIAAISISGPTVRMKGPDLEEKIKKVVEISRRITQEAL</sequence>
<evidence type="ECO:0000259" key="7">
    <source>
        <dbReference type="PROSITE" id="PS51078"/>
    </source>
</evidence>
<evidence type="ECO:0000313" key="8">
    <source>
        <dbReference type="EMBL" id="SCZ80862.1"/>
    </source>
</evidence>
<dbReference type="GO" id="GO:0003677">
    <property type="term" value="F:DNA binding"/>
    <property type="evidence" value="ECO:0007669"/>
    <property type="project" value="UniProtKB-KW"/>
</dbReference>
<dbReference type="InterPro" id="IPR005471">
    <property type="entry name" value="Tscrpt_reg_IclR_N"/>
</dbReference>
<dbReference type="PROSITE" id="PS51078">
    <property type="entry name" value="ICLR_ED"/>
    <property type="match status" value="1"/>
</dbReference>
<evidence type="ECO:0000256" key="1">
    <source>
        <dbReference type="ARBA" id="ARBA00023015"/>
    </source>
</evidence>
<dbReference type="InterPro" id="IPR029016">
    <property type="entry name" value="GAF-like_dom_sf"/>
</dbReference>